<dbReference type="RefSeq" id="WP_051646216.1">
    <property type="nucleotide sequence ID" value="NZ_BNAB01000008.1"/>
</dbReference>
<comment type="caution">
    <text evidence="2">The sequence shown here is derived from an EMBL/GenBank/DDBJ whole genome shotgun (WGS) entry which is preliminary data.</text>
</comment>
<reference evidence="2" key="1">
    <citation type="journal article" date="2014" name="Int. J. Syst. Evol. Microbiol.">
        <title>Complete genome sequence of Corynebacterium casei LMG S-19264T (=DSM 44701T), isolated from a smear-ripened cheese.</title>
        <authorList>
            <consortium name="US DOE Joint Genome Institute (JGI-PGF)"/>
            <person name="Walter F."/>
            <person name="Albersmeier A."/>
            <person name="Kalinowski J."/>
            <person name="Ruckert C."/>
        </authorList>
    </citation>
    <scope>NUCLEOTIDE SEQUENCE</scope>
    <source>
        <strain evidence="2">CGMCC 1.10859</strain>
    </source>
</reference>
<dbReference type="EMBL" id="FNOB01000009">
    <property type="protein sequence ID" value="SDX02743.1"/>
    <property type="molecule type" value="Genomic_DNA"/>
</dbReference>
<dbReference type="InterPro" id="IPR007345">
    <property type="entry name" value="Polysacch_pyruvyl_Trfase"/>
</dbReference>
<evidence type="ECO:0000313" key="3">
    <source>
        <dbReference type="EMBL" id="SDX02743.1"/>
    </source>
</evidence>
<dbReference type="Pfam" id="PF04230">
    <property type="entry name" value="PS_pyruv_trans"/>
    <property type="match status" value="1"/>
</dbReference>
<dbReference type="Proteomes" id="UP000199541">
    <property type="component" value="Unassembled WGS sequence"/>
</dbReference>
<gene>
    <name evidence="2" type="ORF">GCM10008024_19710</name>
    <name evidence="3" type="ORF">SAMN05444006_10926</name>
</gene>
<feature type="domain" description="Polysaccharide pyruvyl transferase" evidence="1">
    <location>
        <begin position="13"/>
        <end position="324"/>
    </location>
</feature>
<reference evidence="3 4" key="2">
    <citation type="submission" date="2016-10" db="EMBL/GenBank/DDBJ databases">
        <authorList>
            <person name="Varghese N."/>
            <person name="Submissions S."/>
        </authorList>
    </citation>
    <scope>NUCLEOTIDE SEQUENCE [LARGE SCALE GENOMIC DNA]</scope>
    <source>
        <strain evidence="3 4">DSM 24802</strain>
    </source>
</reference>
<name>A0AAN4URL7_9RHOB</name>
<keyword evidence="3" id="KW-0808">Transferase</keyword>
<sequence>MKLVIFGLGYSPNLGDGVIADCMAHAARDLVPGLQVVAVDLSGRGGFGAVTMANRGRALKILSAMPRPLRHMLVRAKLGRMLDTATPRWQEACQGAGAALIGGGQLLSDADLNFPLKIARAAKVAREAGVPVAIHAAGVSRNWSRPGRALFAELFSTDLRAVGLRDAPSIAAWTEQTAGHPPAPGLARDPGLLAAECYGPAPRREGWLGLCVTDPAILGYHADGAVAGAGPGFQAALVRALAERGRKVLLFCNGAEEDGRALAALAAPLADLVARGRVEIAPPPERPAQLAHLIGGLDGLVAHRLHACILGYAYGRPVVGLGWDRKVESFFASVGAARFCLSDPAVTAADAADRLIEALETGIAAPAHAHALTEARQAVAAAMAACGLIRPGGS</sequence>
<evidence type="ECO:0000259" key="1">
    <source>
        <dbReference type="Pfam" id="PF04230"/>
    </source>
</evidence>
<dbReference type="EMBL" id="BNAB01000008">
    <property type="protein sequence ID" value="GHE01971.1"/>
    <property type="molecule type" value="Genomic_DNA"/>
</dbReference>
<reference evidence="2" key="3">
    <citation type="submission" date="2023-06" db="EMBL/GenBank/DDBJ databases">
        <authorList>
            <person name="Sun Q."/>
            <person name="Zhou Y."/>
        </authorList>
    </citation>
    <scope>NUCLEOTIDE SEQUENCE</scope>
    <source>
        <strain evidence="2">CGMCC 1.10859</strain>
    </source>
</reference>
<accession>A0AAN4URL7</accession>
<dbReference type="AlphaFoldDB" id="A0AAN4URL7"/>
<dbReference type="PANTHER" id="PTHR36836:SF1">
    <property type="entry name" value="COLANIC ACID BIOSYNTHESIS PROTEIN WCAK"/>
    <property type="match status" value="1"/>
</dbReference>
<proteinExistence type="predicted"/>
<evidence type="ECO:0000313" key="2">
    <source>
        <dbReference type="EMBL" id="GHE01971.1"/>
    </source>
</evidence>
<dbReference type="Proteomes" id="UP000634647">
    <property type="component" value="Unassembled WGS sequence"/>
</dbReference>
<dbReference type="PANTHER" id="PTHR36836">
    <property type="entry name" value="COLANIC ACID BIOSYNTHESIS PROTEIN WCAK"/>
    <property type="match status" value="1"/>
</dbReference>
<evidence type="ECO:0000313" key="5">
    <source>
        <dbReference type="Proteomes" id="UP000634647"/>
    </source>
</evidence>
<organism evidence="2 5">
    <name type="scientific">Allgaiera indica</name>
    <dbReference type="NCBI Taxonomy" id="765699"/>
    <lineage>
        <taxon>Bacteria</taxon>
        <taxon>Pseudomonadati</taxon>
        <taxon>Pseudomonadota</taxon>
        <taxon>Alphaproteobacteria</taxon>
        <taxon>Rhodobacterales</taxon>
        <taxon>Paracoccaceae</taxon>
        <taxon>Allgaiera</taxon>
    </lineage>
</organism>
<dbReference type="GO" id="GO:0016740">
    <property type="term" value="F:transferase activity"/>
    <property type="evidence" value="ECO:0007669"/>
    <property type="project" value="UniProtKB-KW"/>
</dbReference>
<keyword evidence="4" id="KW-1185">Reference proteome</keyword>
<evidence type="ECO:0000313" key="4">
    <source>
        <dbReference type="Proteomes" id="UP000199541"/>
    </source>
</evidence>
<protein>
    <submittedName>
        <fullName evidence="3">Polysaccharide pyruvyl transferase family protein WcaK</fullName>
    </submittedName>
</protein>